<dbReference type="EMBL" id="FO203431">
    <property type="protein sequence ID" value="CCH85948.1"/>
    <property type="molecule type" value="Genomic_DNA"/>
</dbReference>
<evidence type="ECO:0000313" key="2">
    <source>
        <dbReference type="Proteomes" id="UP000006461"/>
    </source>
</evidence>
<evidence type="ECO:0000313" key="1">
    <source>
        <dbReference type="EMBL" id="CCH85948.1"/>
    </source>
</evidence>
<proteinExistence type="predicted"/>
<gene>
    <name evidence="1" type="ordered locus">MODMU_0491</name>
</gene>
<protein>
    <submittedName>
        <fullName evidence="1">Uncharacterized protein</fullName>
    </submittedName>
</protein>
<dbReference type="HOGENOM" id="CLU_3272896_0_0_11"/>
<dbReference type="Proteomes" id="UP000006461">
    <property type="component" value="Chromosome"/>
</dbReference>
<organism evidence="1 2">
    <name type="scientific">Modestobacter italicus (strain DSM 44449 / CECT 9708 / BC 501)</name>
    <dbReference type="NCBI Taxonomy" id="2732864"/>
    <lineage>
        <taxon>Bacteria</taxon>
        <taxon>Bacillati</taxon>
        <taxon>Actinomycetota</taxon>
        <taxon>Actinomycetes</taxon>
        <taxon>Geodermatophilales</taxon>
        <taxon>Geodermatophilaceae</taxon>
        <taxon>Modestobacter</taxon>
    </lineage>
</organism>
<name>I4ERD5_MODI5</name>
<sequence>MTTTAAAPVSETVDPAIALADALQSGFAAQRSGCQRTRTAR</sequence>
<dbReference type="KEGG" id="mmar:MODMU_0491"/>
<dbReference type="AlphaFoldDB" id="I4ERD5"/>
<keyword evidence="2" id="KW-1185">Reference proteome</keyword>
<reference evidence="1 2" key="1">
    <citation type="journal article" date="2012" name="J. Bacteriol.">
        <title>Genome Sequence of Radiation-Resistant Modestobacter marinus Strain BC501, a Representative Actinobacterium That Thrives on Calcareous Stone Surfaces.</title>
        <authorList>
            <person name="Normand P."/>
            <person name="Gury J."/>
            <person name="Pujic P."/>
            <person name="Chouaia B."/>
            <person name="Crotti E."/>
            <person name="Brusetti L."/>
            <person name="Daffonchio D."/>
            <person name="Vacherie B."/>
            <person name="Barbe V."/>
            <person name="Medigue C."/>
            <person name="Calteau A."/>
            <person name="Ghodhbane-Gtari F."/>
            <person name="Essoussi I."/>
            <person name="Nouioui I."/>
            <person name="Abbassi-Ghozzi I."/>
            <person name="Gtari M."/>
        </authorList>
    </citation>
    <scope>NUCLEOTIDE SEQUENCE [LARGE SCALE GENOMIC DNA]</scope>
    <source>
        <strain evidence="2">BC 501</strain>
    </source>
</reference>
<dbReference type="STRING" id="477641.MODMU_0491"/>
<accession>I4ERD5</accession>